<reference evidence="1" key="1">
    <citation type="submission" date="2023-07" db="EMBL/GenBank/DDBJ databases">
        <title>Sorghum-associated microbial communities from plants grown in Nebraska, USA.</title>
        <authorList>
            <person name="Schachtman D."/>
        </authorList>
    </citation>
    <scope>NUCLEOTIDE SEQUENCE</scope>
    <source>
        <strain evidence="1">DS2329</strain>
    </source>
</reference>
<evidence type="ECO:0000313" key="1">
    <source>
        <dbReference type="EMBL" id="MDR6460178.1"/>
    </source>
</evidence>
<evidence type="ECO:0000313" key="2">
    <source>
        <dbReference type="Proteomes" id="UP001184833"/>
    </source>
</evidence>
<accession>A0ACC6JBN2</accession>
<name>A0ACC6JBN2_9FLAO</name>
<comment type="caution">
    <text evidence="1">The sequence shown here is derived from an EMBL/GenBank/DDBJ whole genome shotgun (WGS) entry which is preliminary data.</text>
</comment>
<dbReference type="Proteomes" id="UP001184833">
    <property type="component" value="Unassembled WGS sequence"/>
</dbReference>
<organism evidence="1 2">
    <name type="scientific">Chryseobacterium vietnamense</name>
    <dbReference type="NCBI Taxonomy" id="866785"/>
    <lineage>
        <taxon>Bacteria</taxon>
        <taxon>Pseudomonadati</taxon>
        <taxon>Bacteroidota</taxon>
        <taxon>Flavobacteriia</taxon>
        <taxon>Flavobacteriales</taxon>
        <taxon>Weeksellaceae</taxon>
        <taxon>Chryseobacterium group</taxon>
        <taxon>Chryseobacterium</taxon>
    </lineage>
</organism>
<proteinExistence type="predicted"/>
<sequence length="210" mass="23000">MKRIAIIGSGHLGQQILHHIQTDTDDKVIGFFDDFMEKGNSVKDLPILGGKGDVISIFQQGIFDEIIIAIGYKHLEFKKQIFETFKNKIPFYTFIHSTSYIDPSATIGEGTVIYPYSMIDQNVKIGDNVLINISCSIAHDSLVGNHCFVSPSVAVAGFVSISEQCILGINSTIIDNINIVEKVQLGGGAVVIKNISQPGLYVGNPVRFIR</sequence>
<keyword evidence="2" id="KW-1185">Reference proteome</keyword>
<dbReference type="EMBL" id="JAVDQX010000003">
    <property type="protein sequence ID" value="MDR6460178.1"/>
    <property type="molecule type" value="Genomic_DNA"/>
</dbReference>
<gene>
    <name evidence="1" type="ORF">J2786_003301</name>
</gene>
<protein>
    <submittedName>
        <fullName evidence="1">Sugar O-acyltransferase (Sialic acid O-acetyltransferase NeuD family)</fullName>
    </submittedName>
</protein>